<gene>
    <name evidence="2" type="ORF">NC653_033203</name>
</gene>
<comment type="caution">
    <text evidence="2">The sequence shown here is derived from an EMBL/GenBank/DDBJ whole genome shotgun (WGS) entry which is preliminary data.</text>
</comment>
<keyword evidence="3" id="KW-1185">Reference proteome</keyword>
<organism evidence="2 3">
    <name type="scientific">Populus alba x Populus x berolinensis</name>
    <dbReference type="NCBI Taxonomy" id="444605"/>
    <lineage>
        <taxon>Eukaryota</taxon>
        <taxon>Viridiplantae</taxon>
        <taxon>Streptophyta</taxon>
        <taxon>Embryophyta</taxon>
        <taxon>Tracheophyta</taxon>
        <taxon>Spermatophyta</taxon>
        <taxon>Magnoliopsida</taxon>
        <taxon>eudicotyledons</taxon>
        <taxon>Gunneridae</taxon>
        <taxon>Pentapetalae</taxon>
        <taxon>rosids</taxon>
        <taxon>fabids</taxon>
        <taxon>Malpighiales</taxon>
        <taxon>Salicaceae</taxon>
        <taxon>Saliceae</taxon>
        <taxon>Populus</taxon>
    </lineage>
</organism>
<feature type="region of interest" description="Disordered" evidence="1">
    <location>
        <begin position="40"/>
        <end position="66"/>
    </location>
</feature>
<name>A0AAD6LVZ8_9ROSI</name>
<proteinExistence type="predicted"/>
<evidence type="ECO:0000256" key="1">
    <source>
        <dbReference type="SAM" id="MobiDB-lite"/>
    </source>
</evidence>
<protein>
    <submittedName>
        <fullName evidence="2">Uncharacterized protein</fullName>
    </submittedName>
</protein>
<evidence type="ECO:0000313" key="3">
    <source>
        <dbReference type="Proteomes" id="UP001164929"/>
    </source>
</evidence>
<sequence length="66" mass="7534">MGQMQPAISCRHHFCARLLEYSLTRRCKPNCVCKLPANDRHRRSISSSSKPHASRTSPFHPHTAHP</sequence>
<dbReference type="EMBL" id="JAQIZT010000014">
    <property type="protein sequence ID" value="KAJ6972812.1"/>
    <property type="molecule type" value="Genomic_DNA"/>
</dbReference>
<dbReference type="Proteomes" id="UP001164929">
    <property type="component" value="Chromosome 14"/>
</dbReference>
<feature type="compositionally biased region" description="Polar residues" evidence="1">
    <location>
        <begin position="45"/>
        <end position="57"/>
    </location>
</feature>
<reference evidence="2" key="1">
    <citation type="journal article" date="2023" name="Mol. Ecol. Resour.">
        <title>Chromosome-level genome assembly of a triploid poplar Populus alba 'Berolinensis'.</title>
        <authorList>
            <person name="Chen S."/>
            <person name="Yu Y."/>
            <person name="Wang X."/>
            <person name="Wang S."/>
            <person name="Zhang T."/>
            <person name="Zhou Y."/>
            <person name="He R."/>
            <person name="Meng N."/>
            <person name="Wang Y."/>
            <person name="Liu W."/>
            <person name="Liu Z."/>
            <person name="Liu J."/>
            <person name="Guo Q."/>
            <person name="Huang H."/>
            <person name="Sederoff R.R."/>
            <person name="Wang G."/>
            <person name="Qu G."/>
            <person name="Chen S."/>
        </authorList>
    </citation>
    <scope>NUCLEOTIDE SEQUENCE</scope>
    <source>
        <strain evidence="2">SC-2020</strain>
    </source>
</reference>
<dbReference type="AlphaFoldDB" id="A0AAD6LVZ8"/>
<accession>A0AAD6LVZ8</accession>
<evidence type="ECO:0000313" key="2">
    <source>
        <dbReference type="EMBL" id="KAJ6972812.1"/>
    </source>
</evidence>